<comment type="caution">
    <text evidence="1">The sequence shown here is derived from an EMBL/GenBank/DDBJ whole genome shotgun (WGS) entry which is preliminary data.</text>
</comment>
<name>A0ACB8S278_9AGAM</name>
<accession>A0ACB8S278</accession>
<dbReference type="EMBL" id="MU275867">
    <property type="protein sequence ID" value="KAI0049928.1"/>
    <property type="molecule type" value="Genomic_DNA"/>
</dbReference>
<proteinExistence type="predicted"/>
<dbReference type="Proteomes" id="UP000814033">
    <property type="component" value="Unassembled WGS sequence"/>
</dbReference>
<organism evidence="1 2">
    <name type="scientific">Auriscalpium vulgare</name>
    <dbReference type="NCBI Taxonomy" id="40419"/>
    <lineage>
        <taxon>Eukaryota</taxon>
        <taxon>Fungi</taxon>
        <taxon>Dikarya</taxon>
        <taxon>Basidiomycota</taxon>
        <taxon>Agaricomycotina</taxon>
        <taxon>Agaricomycetes</taxon>
        <taxon>Russulales</taxon>
        <taxon>Auriscalpiaceae</taxon>
        <taxon>Auriscalpium</taxon>
    </lineage>
</organism>
<sequence>MFKSQVNLKFTALPAYSPPSIRSHSLLNQHAPVSLLGIFLPPLAGADGDRLKTCTRVVDEHFCSVSIPIHLFLSSRSLFGRFSYGYGEDRTSTLILFQGAIGSRCRRGRFWSMKKTNEEKCALKLSIITQFLHPVRFR</sequence>
<evidence type="ECO:0000313" key="2">
    <source>
        <dbReference type="Proteomes" id="UP000814033"/>
    </source>
</evidence>
<protein>
    <submittedName>
        <fullName evidence="1">Uncharacterized protein</fullName>
    </submittedName>
</protein>
<evidence type="ECO:0000313" key="1">
    <source>
        <dbReference type="EMBL" id="KAI0049928.1"/>
    </source>
</evidence>
<reference evidence="1" key="1">
    <citation type="submission" date="2021-02" db="EMBL/GenBank/DDBJ databases">
        <authorList>
            <consortium name="DOE Joint Genome Institute"/>
            <person name="Ahrendt S."/>
            <person name="Looney B.P."/>
            <person name="Miyauchi S."/>
            <person name="Morin E."/>
            <person name="Drula E."/>
            <person name="Courty P.E."/>
            <person name="Chicoki N."/>
            <person name="Fauchery L."/>
            <person name="Kohler A."/>
            <person name="Kuo A."/>
            <person name="Labutti K."/>
            <person name="Pangilinan J."/>
            <person name="Lipzen A."/>
            <person name="Riley R."/>
            <person name="Andreopoulos W."/>
            <person name="He G."/>
            <person name="Johnson J."/>
            <person name="Barry K.W."/>
            <person name="Grigoriev I.V."/>
            <person name="Nagy L."/>
            <person name="Hibbett D."/>
            <person name="Henrissat B."/>
            <person name="Matheny P.B."/>
            <person name="Labbe J."/>
            <person name="Martin F."/>
        </authorList>
    </citation>
    <scope>NUCLEOTIDE SEQUENCE</scope>
    <source>
        <strain evidence="1">FP105234-sp</strain>
    </source>
</reference>
<keyword evidence="2" id="KW-1185">Reference proteome</keyword>
<gene>
    <name evidence="1" type="ORF">FA95DRAFT_758857</name>
</gene>
<reference evidence="1" key="2">
    <citation type="journal article" date="2022" name="New Phytol.">
        <title>Evolutionary transition to the ectomycorrhizal habit in the genomes of a hyperdiverse lineage of mushroom-forming fungi.</title>
        <authorList>
            <person name="Looney B."/>
            <person name="Miyauchi S."/>
            <person name="Morin E."/>
            <person name="Drula E."/>
            <person name="Courty P.E."/>
            <person name="Kohler A."/>
            <person name="Kuo A."/>
            <person name="LaButti K."/>
            <person name="Pangilinan J."/>
            <person name="Lipzen A."/>
            <person name="Riley R."/>
            <person name="Andreopoulos W."/>
            <person name="He G."/>
            <person name="Johnson J."/>
            <person name="Nolan M."/>
            <person name="Tritt A."/>
            <person name="Barry K.W."/>
            <person name="Grigoriev I.V."/>
            <person name="Nagy L.G."/>
            <person name="Hibbett D."/>
            <person name="Henrissat B."/>
            <person name="Matheny P.B."/>
            <person name="Labbe J."/>
            <person name="Martin F.M."/>
        </authorList>
    </citation>
    <scope>NUCLEOTIDE SEQUENCE</scope>
    <source>
        <strain evidence="1">FP105234-sp</strain>
    </source>
</reference>